<dbReference type="PROSITE" id="PS51402">
    <property type="entry name" value="CATALASE_3"/>
    <property type="match status" value="1"/>
</dbReference>
<dbReference type="InterPro" id="IPR020835">
    <property type="entry name" value="Catalase_sf"/>
</dbReference>
<name>A0AAW9A9U0_9BACL</name>
<organism evidence="11 12">
    <name type="scientific">Sporosarcina thermotolerans</name>
    <dbReference type="NCBI Taxonomy" id="633404"/>
    <lineage>
        <taxon>Bacteria</taxon>
        <taxon>Bacillati</taxon>
        <taxon>Bacillota</taxon>
        <taxon>Bacilli</taxon>
        <taxon>Bacillales</taxon>
        <taxon>Caryophanaceae</taxon>
        <taxon>Sporosarcina</taxon>
    </lineage>
</organism>
<dbReference type="InterPro" id="IPR011614">
    <property type="entry name" value="Catalase_core"/>
</dbReference>
<dbReference type="GO" id="GO:0004096">
    <property type="term" value="F:catalase activity"/>
    <property type="evidence" value="ECO:0007669"/>
    <property type="project" value="InterPro"/>
</dbReference>
<dbReference type="Proteomes" id="UP001271648">
    <property type="component" value="Unassembled WGS sequence"/>
</dbReference>
<comment type="cofactor">
    <cofactor evidence="7">
        <name>heme</name>
        <dbReference type="ChEBI" id="CHEBI:30413"/>
    </cofactor>
</comment>
<keyword evidence="2 7" id="KW-0575">Peroxidase</keyword>
<evidence type="ECO:0000256" key="8">
    <source>
        <dbReference type="PIRSR" id="PIRSR000296-1"/>
    </source>
</evidence>
<evidence type="ECO:0000313" key="11">
    <source>
        <dbReference type="EMBL" id="MDW0116959.1"/>
    </source>
</evidence>
<comment type="function">
    <text evidence="7">Has an organic peroxide-dependent peroxidase activity.</text>
</comment>
<keyword evidence="12" id="KW-1185">Reference proteome</keyword>
<reference evidence="11 12" key="1">
    <citation type="submission" date="2023-06" db="EMBL/GenBank/DDBJ databases">
        <title>Sporosarcina sp. nov., isolated from Korean traditional fermented seafood 'Jeotgal'.</title>
        <authorList>
            <person name="Yang A.I."/>
            <person name="Shin N.-R."/>
        </authorList>
    </citation>
    <scope>NUCLEOTIDE SEQUENCE [LARGE SCALE GENOMIC DNA]</scope>
    <source>
        <strain evidence="11 12">KCTC43456</strain>
    </source>
</reference>
<dbReference type="Gene3D" id="1.20.1280.120">
    <property type="match status" value="1"/>
</dbReference>
<evidence type="ECO:0000256" key="6">
    <source>
        <dbReference type="ARBA" id="ARBA00023004"/>
    </source>
</evidence>
<evidence type="ECO:0000256" key="5">
    <source>
        <dbReference type="ARBA" id="ARBA00023002"/>
    </source>
</evidence>
<dbReference type="GO" id="GO:0020037">
    <property type="term" value="F:heme binding"/>
    <property type="evidence" value="ECO:0007669"/>
    <property type="project" value="InterPro"/>
</dbReference>
<feature type="binding site" description="axial binding residue" evidence="9">
    <location>
        <position position="307"/>
    </location>
    <ligand>
        <name>heme</name>
        <dbReference type="ChEBI" id="CHEBI:30413"/>
    </ligand>
    <ligandPart>
        <name>Fe</name>
        <dbReference type="ChEBI" id="CHEBI:18248"/>
    </ligandPart>
</feature>
<keyword evidence="3 7" id="KW-0349">Heme</keyword>
<keyword evidence="5 7" id="KW-0560">Oxidoreductase</keyword>
<dbReference type="PANTHER" id="PTHR11465:SF9">
    <property type="entry name" value="CATALASE"/>
    <property type="match status" value="1"/>
</dbReference>
<dbReference type="SMART" id="SM01060">
    <property type="entry name" value="Catalase"/>
    <property type="match status" value="1"/>
</dbReference>
<evidence type="ECO:0000313" key="12">
    <source>
        <dbReference type="Proteomes" id="UP001271648"/>
    </source>
</evidence>
<feature type="domain" description="Catalase core" evidence="10">
    <location>
        <begin position="11"/>
        <end position="316"/>
    </location>
</feature>
<dbReference type="EMBL" id="JAUBDJ010000004">
    <property type="protein sequence ID" value="MDW0116959.1"/>
    <property type="molecule type" value="Genomic_DNA"/>
</dbReference>
<dbReference type="InterPro" id="IPR024168">
    <property type="entry name" value="Catalase_SrpA-type_pred"/>
</dbReference>
<evidence type="ECO:0000256" key="3">
    <source>
        <dbReference type="ARBA" id="ARBA00022617"/>
    </source>
</evidence>
<comment type="similarity">
    <text evidence="1 7">Belongs to the catalase family.</text>
</comment>
<dbReference type="Gene3D" id="2.40.180.10">
    <property type="entry name" value="Catalase core domain"/>
    <property type="match status" value="1"/>
</dbReference>
<dbReference type="PIRSF" id="PIRSF000296">
    <property type="entry name" value="SrpA"/>
    <property type="match status" value="1"/>
</dbReference>
<comment type="caution">
    <text evidence="11">The sequence shown here is derived from an EMBL/GenBank/DDBJ whole genome shotgun (WGS) entry which is preliminary data.</text>
</comment>
<accession>A0AAW9A9U0</accession>
<dbReference type="SUPFAM" id="SSF56634">
    <property type="entry name" value="Heme-dependent catalase-like"/>
    <property type="match status" value="1"/>
</dbReference>
<dbReference type="GO" id="GO:0005737">
    <property type="term" value="C:cytoplasm"/>
    <property type="evidence" value="ECO:0007669"/>
    <property type="project" value="TreeGrafter"/>
</dbReference>
<dbReference type="GO" id="GO:0046872">
    <property type="term" value="F:metal ion binding"/>
    <property type="evidence" value="ECO:0007669"/>
    <property type="project" value="UniProtKB-KW"/>
</dbReference>
<evidence type="ECO:0000256" key="2">
    <source>
        <dbReference type="ARBA" id="ARBA00022559"/>
    </source>
</evidence>
<evidence type="ECO:0000256" key="4">
    <source>
        <dbReference type="ARBA" id="ARBA00022723"/>
    </source>
</evidence>
<proteinExistence type="inferred from homology"/>
<dbReference type="AlphaFoldDB" id="A0AAW9A9U0"/>
<dbReference type="PANTHER" id="PTHR11465">
    <property type="entry name" value="CATALASE"/>
    <property type="match status" value="1"/>
</dbReference>
<gene>
    <name evidence="11" type="ORF">QTL97_08435</name>
</gene>
<feature type="active site" evidence="8">
    <location>
        <position position="48"/>
    </location>
</feature>
<protein>
    <recommendedName>
        <fullName evidence="7">Catalase-related peroxidase</fullName>
        <ecNumber evidence="7">1.11.1.-</ecNumber>
    </recommendedName>
</protein>
<dbReference type="GO" id="GO:0042542">
    <property type="term" value="P:response to hydrogen peroxide"/>
    <property type="evidence" value="ECO:0007669"/>
    <property type="project" value="TreeGrafter"/>
</dbReference>
<dbReference type="RefSeq" id="WP_283732644.1">
    <property type="nucleotide sequence ID" value="NZ_CP125968.1"/>
</dbReference>
<keyword evidence="6 7" id="KW-0408">Iron</keyword>
<sequence>MFKGIEEVNSEKSDAVMFGNEDKYIAPDEAVDAIEDFAGRYPGYRRAHAKGIAFDAEFVPNGNVASLTKAQHLQDEKVQAVVRFSHSTVKPDPPEWLVPIKGMAVRFSLPNGGVTNLTMANVPVFITKTPEAFVRLLKMMTKGELSWREKWRVLRKDPEYRTVPTLLKQLKPTASFAEETYNALHSYYLVNEQDKRQAVRFRWVPVLEEDKGLPAGRMDDLEAELIERMKSGDVQFRLMVRVAGEGDLVDDPSVRWPDERPMIEAGIVTLKSVREDAAESLVFDPTMEVEGLECSDDPILRYRSPVYAESSDRRLREERLPK</sequence>
<dbReference type="EC" id="1.11.1.-" evidence="7"/>
<evidence type="ECO:0000256" key="1">
    <source>
        <dbReference type="ARBA" id="ARBA00005329"/>
    </source>
</evidence>
<dbReference type="Pfam" id="PF00199">
    <property type="entry name" value="Catalase"/>
    <property type="match status" value="1"/>
</dbReference>
<dbReference type="GO" id="GO:0042744">
    <property type="term" value="P:hydrogen peroxide catabolic process"/>
    <property type="evidence" value="ECO:0007669"/>
    <property type="project" value="TreeGrafter"/>
</dbReference>
<evidence type="ECO:0000256" key="9">
    <source>
        <dbReference type="PIRSR" id="PIRSR000296-2"/>
    </source>
</evidence>
<evidence type="ECO:0000259" key="10">
    <source>
        <dbReference type="SMART" id="SM01060"/>
    </source>
</evidence>
<dbReference type="InterPro" id="IPR018028">
    <property type="entry name" value="Catalase"/>
</dbReference>
<keyword evidence="4 7" id="KW-0479">Metal-binding</keyword>
<evidence type="ECO:0000256" key="7">
    <source>
        <dbReference type="PIRNR" id="PIRNR000296"/>
    </source>
</evidence>